<sequence>MHTTEDENLLTAHVRGDPDAFTTLIERHHNHLWAVALRTCGNPHDAADALQEALISAYQDAGQFRGEGSASTWLHRIVVNCSLDRLRRNKLHRIVPIPDADTALFADPSDQMAGVDLSLSIGAALHQLTDDQRAVIIAIDVEGRPLAEVARRLDLPVGTIKSRSARARARMARLLGHLVDPDMDAGGIADARTPQPT</sequence>
<dbReference type="InterPro" id="IPR039425">
    <property type="entry name" value="RNA_pol_sigma-70-like"/>
</dbReference>
<dbReference type="InterPro" id="IPR013249">
    <property type="entry name" value="RNA_pol_sigma70_r4_t2"/>
</dbReference>
<dbReference type="InterPro" id="IPR013324">
    <property type="entry name" value="RNA_pol_sigma_r3/r4-like"/>
</dbReference>
<evidence type="ECO:0000259" key="7">
    <source>
        <dbReference type="Pfam" id="PF08281"/>
    </source>
</evidence>
<dbReference type="InterPro" id="IPR007627">
    <property type="entry name" value="RNA_pol_sigma70_r2"/>
</dbReference>
<dbReference type="SUPFAM" id="SSF88946">
    <property type="entry name" value="Sigma2 domain of RNA polymerase sigma factors"/>
    <property type="match status" value="1"/>
</dbReference>
<proteinExistence type="inferred from homology"/>
<dbReference type="Gene3D" id="1.10.10.10">
    <property type="entry name" value="Winged helix-like DNA-binding domain superfamily/Winged helix DNA-binding domain"/>
    <property type="match status" value="1"/>
</dbReference>
<evidence type="ECO:0000256" key="2">
    <source>
        <dbReference type="ARBA" id="ARBA00023015"/>
    </source>
</evidence>
<keyword evidence="9" id="KW-1185">Reference proteome</keyword>
<keyword evidence="4" id="KW-0238">DNA-binding</keyword>
<dbReference type="EMBL" id="CP045809">
    <property type="protein sequence ID" value="QHN37214.1"/>
    <property type="molecule type" value="Genomic_DNA"/>
</dbReference>
<evidence type="ECO:0000256" key="4">
    <source>
        <dbReference type="ARBA" id="ARBA00023125"/>
    </source>
</evidence>
<dbReference type="CDD" id="cd06171">
    <property type="entry name" value="Sigma70_r4"/>
    <property type="match status" value="1"/>
</dbReference>
<dbReference type="PANTHER" id="PTHR43133:SF50">
    <property type="entry name" value="ECF RNA POLYMERASE SIGMA FACTOR SIGM"/>
    <property type="match status" value="1"/>
</dbReference>
<evidence type="ECO:0000256" key="1">
    <source>
        <dbReference type="ARBA" id="ARBA00010641"/>
    </source>
</evidence>
<protein>
    <submittedName>
        <fullName evidence="8">RNA polymerase sigma factor SigM</fullName>
    </submittedName>
</protein>
<dbReference type="InterPro" id="IPR014284">
    <property type="entry name" value="RNA_pol_sigma-70_dom"/>
</dbReference>
<keyword evidence="5" id="KW-0804">Transcription</keyword>
<accession>A0ABX6IP98</accession>
<dbReference type="Pfam" id="PF08281">
    <property type="entry name" value="Sigma70_r4_2"/>
    <property type="match status" value="1"/>
</dbReference>
<dbReference type="NCBIfam" id="TIGR02937">
    <property type="entry name" value="sigma70-ECF"/>
    <property type="match status" value="1"/>
</dbReference>
<organism evidence="8 9">
    <name type="scientific">Gordonia pseudamarae</name>
    <dbReference type="NCBI Taxonomy" id="2831662"/>
    <lineage>
        <taxon>Bacteria</taxon>
        <taxon>Bacillati</taxon>
        <taxon>Actinomycetota</taxon>
        <taxon>Actinomycetes</taxon>
        <taxon>Mycobacteriales</taxon>
        <taxon>Gordoniaceae</taxon>
        <taxon>Gordonia</taxon>
    </lineage>
</organism>
<evidence type="ECO:0000256" key="5">
    <source>
        <dbReference type="ARBA" id="ARBA00023163"/>
    </source>
</evidence>
<dbReference type="InterPro" id="IPR013325">
    <property type="entry name" value="RNA_pol_sigma_r2"/>
</dbReference>
<evidence type="ECO:0000259" key="6">
    <source>
        <dbReference type="Pfam" id="PF04542"/>
    </source>
</evidence>
<dbReference type="SUPFAM" id="SSF88659">
    <property type="entry name" value="Sigma3 and sigma4 domains of RNA polymerase sigma factors"/>
    <property type="match status" value="1"/>
</dbReference>
<dbReference type="RefSeq" id="WP_213245621.1">
    <property type="nucleotide sequence ID" value="NZ_CP045806.1"/>
</dbReference>
<dbReference type="Pfam" id="PF04542">
    <property type="entry name" value="Sigma70_r2"/>
    <property type="match status" value="1"/>
</dbReference>
<reference evidence="8" key="1">
    <citation type="journal article" date="2021" name="Nat. Microbiol.">
        <title>Cocultivation of an ultrasmall environmental parasitic bacterium with lytic ability against bacteria associated with wastewater foams.</title>
        <authorList>
            <person name="Batinovic S."/>
            <person name="Rose J.J.A."/>
            <person name="Ratcliffe J."/>
            <person name="Seviour R.J."/>
            <person name="Petrovski S."/>
        </authorList>
    </citation>
    <scope>NUCLEOTIDE SEQUENCE</scope>
    <source>
        <strain evidence="8">CON9</strain>
    </source>
</reference>
<dbReference type="InterPro" id="IPR036388">
    <property type="entry name" value="WH-like_DNA-bd_sf"/>
</dbReference>
<dbReference type="PANTHER" id="PTHR43133">
    <property type="entry name" value="RNA POLYMERASE ECF-TYPE SIGMA FACTO"/>
    <property type="match status" value="1"/>
</dbReference>
<name>A0ABX6IP98_9ACTN</name>
<keyword evidence="2" id="KW-0805">Transcription regulation</keyword>
<feature type="domain" description="RNA polymerase sigma factor 70 region 4 type 2" evidence="7">
    <location>
        <begin position="120"/>
        <end position="171"/>
    </location>
</feature>
<dbReference type="Gene3D" id="1.10.1740.10">
    <property type="match status" value="1"/>
</dbReference>
<evidence type="ECO:0000313" key="8">
    <source>
        <dbReference type="EMBL" id="QHN37214.1"/>
    </source>
</evidence>
<feature type="domain" description="RNA polymerase sigma-70 region 2" evidence="6">
    <location>
        <begin position="24"/>
        <end position="90"/>
    </location>
</feature>
<evidence type="ECO:0000313" key="9">
    <source>
        <dbReference type="Proteomes" id="UP001059836"/>
    </source>
</evidence>
<dbReference type="NCBIfam" id="NF007225">
    <property type="entry name" value="PRK09643.1"/>
    <property type="match status" value="1"/>
</dbReference>
<keyword evidence="3" id="KW-0731">Sigma factor</keyword>
<evidence type="ECO:0000256" key="3">
    <source>
        <dbReference type="ARBA" id="ARBA00023082"/>
    </source>
</evidence>
<gene>
    <name evidence="8" type="primary">sigM</name>
    <name evidence="8" type="ORF">GII31_22270</name>
</gene>
<comment type="similarity">
    <text evidence="1">Belongs to the sigma-70 factor family. ECF subfamily.</text>
</comment>
<dbReference type="Proteomes" id="UP001059836">
    <property type="component" value="Chromosome"/>
</dbReference>